<dbReference type="SUPFAM" id="SSF52821">
    <property type="entry name" value="Rhodanese/Cell cycle control phosphatase"/>
    <property type="match status" value="1"/>
</dbReference>
<dbReference type="OrthoDB" id="598065at2"/>
<comment type="caution">
    <text evidence="2">The sequence shown here is derived from an EMBL/GenBank/DDBJ whole genome shotgun (WGS) entry which is preliminary data.</text>
</comment>
<dbReference type="AlphaFoldDB" id="A0A4V6MRI3"/>
<evidence type="ECO:0000259" key="1">
    <source>
        <dbReference type="PROSITE" id="PS50206"/>
    </source>
</evidence>
<dbReference type="Pfam" id="PF00581">
    <property type="entry name" value="Rhodanese"/>
    <property type="match status" value="1"/>
</dbReference>
<dbReference type="Proteomes" id="UP000293583">
    <property type="component" value="Unassembled WGS sequence"/>
</dbReference>
<name>A0A4V6MRI3_9BACT</name>
<protein>
    <submittedName>
        <fullName evidence="2">Rhodanese-like domain-containing protein</fullName>
    </submittedName>
</protein>
<evidence type="ECO:0000313" key="3">
    <source>
        <dbReference type="Proteomes" id="UP000293583"/>
    </source>
</evidence>
<proteinExistence type="predicted"/>
<dbReference type="RefSeq" id="WP_130923743.1">
    <property type="nucleotide sequence ID" value="NZ_JAANON010000005.1"/>
</dbReference>
<dbReference type="Gene3D" id="3.40.250.10">
    <property type="entry name" value="Rhodanese-like domain"/>
    <property type="match status" value="1"/>
</dbReference>
<dbReference type="InterPro" id="IPR001763">
    <property type="entry name" value="Rhodanese-like_dom"/>
</dbReference>
<dbReference type="PANTHER" id="PTHR43031:SF1">
    <property type="entry name" value="PYRIDINE NUCLEOTIDE-DISULPHIDE OXIDOREDUCTASE"/>
    <property type="match status" value="1"/>
</dbReference>
<dbReference type="CDD" id="cd00158">
    <property type="entry name" value="RHOD"/>
    <property type="match status" value="1"/>
</dbReference>
<dbReference type="PANTHER" id="PTHR43031">
    <property type="entry name" value="FAD-DEPENDENT OXIDOREDUCTASE"/>
    <property type="match status" value="1"/>
</dbReference>
<sequence>MITQKEVKSNLNTDRIILVDVRSKEEYDAKHIPSALHIPLTELAERMNEIPTSRKVVTVCGKGGGRSADAAKLIPGADWLEGGTEAYFQS</sequence>
<gene>
    <name evidence="2" type="ORF">EWU20_10115</name>
</gene>
<evidence type="ECO:0000313" key="2">
    <source>
        <dbReference type="EMBL" id="TBH72165.1"/>
    </source>
</evidence>
<keyword evidence="3" id="KW-1185">Reference proteome</keyword>
<dbReference type="EMBL" id="SEWY01000004">
    <property type="protein sequence ID" value="TBH72165.1"/>
    <property type="molecule type" value="Genomic_DNA"/>
</dbReference>
<dbReference type="InterPro" id="IPR050229">
    <property type="entry name" value="GlpE_sulfurtransferase"/>
</dbReference>
<organism evidence="2 3">
    <name type="scientific">Aquirufa antheringensis</name>
    <dbReference type="NCBI Taxonomy" id="2516559"/>
    <lineage>
        <taxon>Bacteria</taxon>
        <taxon>Pseudomonadati</taxon>
        <taxon>Bacteroidota</taxon>
        <taxon>Cytophagia</taxon>
        <taxon>Cytophagales</taxon>
        <taxon>Flectobacillaceae</taxon>
        <taxon>Aquirufa</taxon>
    </lineage>
</organism>
<reference evidence="2 3" key="1">
    <citation type="submission" date="2019-02" db="EMBL/GenBank/DDBJ databases">
        <title>Genome of a new Bacteroidetes strain.</title>
        <authorList>
            <person name="Pitt A."/>
        </authorList>
    </citation>
    <scope>NUCLEOTIDE SEQUENCE [LARGE SCALE GENOMIC DNA]</scope>
    <source>
        <strain evidence="2 3">103A-SOEBACH</strain>
    </source>
</reference>
<dbReference type="SMART" id="SM00450">
    <property type="entry name" value="RHOD"/>
    <property type="match status" value="1"/>
</dbReference>
<accession>A0A4V6MRI3</accession>
<feature type="domain" description="Rhodanese" evidence="1">
    <location>
        <begin position="12"/>
        <end position="73"/>
    </location>
</feature>
<dbReference type="PROSITE" id="PS50206">
    <property type="entry name" value="RHODANESE_3"/>
    <property type="match status" value="1"/>
</dbReference>
<dbReference type="InterPro" id="IPR036873">
    <property type="entry name" value="Rhodanese-like_dom_sf"/>
</dbReference>